<protein>
    <submittedName>
        <fullName evidence="2">Nickel and cobalt resistance protein CnrA</fullName>
    </submittedName>
</protein>
<gene>
    <name evidence="2" type="primary">cnrA</name>
    <name evidence="2" type="ORF">KS4_06790</name>
</gene>
<feature type="transmembrane region" description="Helical" evidence="1">
    <location>
        <begin position="914"/>
        <end position="937"/>
    </location>
</feature>
<organism evidence="2 3">
    <name type="scientific">Poriferisphaera corsica</name>
    <dbReference type="NCBI Taxonomy" id="2528020"/>
    <lineage>
        <taxon>Bacteria</taxon>
        <taxon>Pseudomonadati</taxon>
        <taxon>Planctomycetota</taxon>
        <taxon>Phycisphaerae</taxon>
        <taxon>Phycisphaerales</taxon>
        <taxon>Phycisphaeraceae</taxon>
        <taxon>Poriferisphaera</taxon>
    </lineage>
</organism>
<dbReference type="Pfam" id="PF00873">
    <property type="entry name" value="ACR_tran"/>
    <property type="match status" value="1"/>
</dbReference>
<dbReference type="SUPFAM" id="SSF82866">
    <property type="entry name" value="Multidrug efflux transporter AcrB transmembrane domain"/>
    <property type="match status" value="2"/>
</dbReference>
<keyword evidence="3" id="KW-1185">Reference proteome</keyword>
<dbReference type="Proteomes" id="UP000317369">
    <property type="component" value="Chromosome"/>
</dbReference>
<dbReference type="Gene3D" id="3.30.70.1320">
    <property type="entry name" value="Multidrug efflux transporter AcrB pore domain like"/>
    <property type="match status" value="1"/>
</dbReference>
<feature type="transmembrane region" description="Helical" evidence="1">
    <location>
        <begin position="12"/>
        <end position="29"/>
    </location>
</feature>
<reference evidence="2 3" key="1">
    <citation type="submission" date="2019-02" db="EMBL/GenBank/DDBJ databases">
        <title>Deep-cultivation of Planctomycetes and their phenomic and genomic characterization uncovers novel biology.</title>
        <authorList>
            <person name="Wiegand S."/>
            <person name="Jogler M."/>
            <person name="Boedeker C."/>
            <person name="Pinto D."/>
            <person name="Vollmers J."/>
            <person name="Rivas-Marin E."/>
            <person name="Kohn T."/>
            <person name="Peeters S.H."/>
            <person name="Heuer A."/>
            <person name="Rast P."/>
            <person name="Oberbeckmann S."/>
            <person name="Bunk B."/>
            <person name="Jeske O."/>
            <person name="Meyerdierks A."/>
            <person name="Storesund J.E."/>
            <person name="Kallscheuer N."/>
            <person name="Luecker S."/>
            <person name="Lage O.M."/>
            <person name="Pohl T."/>
            <person name="Merkel B.J."/>
            <person name="Hornburger P."/>
            <person name="Mueller R.-W."/>
            <person name="Bruemmer F."/>
            <person name="Labrenz M."/>
            <person name="Spormann A.M."/>
            <person name="Op den Camp H."/>
            <person name="Overmann J."/>
            <person name="Amann R."/>
            <person name="Jetten M.S.M."/>
            <person name="Mascher T."/>
            <person name="Medema M.H."/>
            <person name="Devos D.P."/>
            <person name="Kaster A.-K."/>
            <person name="Ovreas L."/>
            <person name="Rohde M."/>
            <person name="Galperin M.Y."/>
            <person name="Jogler C."/>
        </authorList>
    </citation>
    <scope>NUCLEOTIDE SEQUENCE [LARGE SCALE GENOMIC DNA]</scope>
    <source>
        <strain evidence="2 3">KS4</strain>
    </source>
</reference>
<evidence type="ECO:0000313" key="2">
    <source>
        <dbReference type="EMBL" id="QDU32645.1"/>
    </source>
</evidence>
<dbReference type="Gene3D" id="1.20.1640.10">
    <property type="entry name" value="Multidrug efflux transporter AcrB transmembrane domain"/>
    <property type="match status" value="2"/>
</dbReference>
<feature type="transmembrane region" description="Helical" evidence="1">
    <location>
        <begin position="965"/>
        <end position="986"/>
    </location>
</feature>
<feature type="transmembrane region" description="Helical" evidence="1">
    <location>
        <begin position="992"/>
        <end position="1014"/>
    </location>
</feature>
<feature type="transmembrane region" description="Helical" evidence="1">
    <location>
        <begin position="473"/>
        <end position="500"/>
    </location>
</feature>
<dbReference type="PRINTS" id="PR00702">
    <property type="entry name" value="ACRIFLAVINRP"/>
</dbReference>
<feature type="transmembrane region" description="Helical" evidence="1">
    <location>
        <begin position="369"/>
        <end position="393"/>
    </location>
</feature>
<evidence type="ECO:0000313" key="3">
    <source>
        <dbReference type="Proteomes" id="UP000317369"/>
    </source>
</evidence>
<keyword evidence="1" id="KW-0472">Membrane</keyword>
<feature type="transmembrane region" description="Helical" evidence="1">
    <location>
        <begin position="399"/>
        <end position="422"/>
    </location>
</feature>
<keyword evidence="1" id="KW-1133">Transmembrane helix</keyword>
<dbReference type="KEGG" id="pcor:KS4_06790"/>
<dbReference type="GO" id="GO:0005886">
    <property type="term" value="C:plasma membrane"/>
    <property type="evidence" value="ECO:0007669"/>
    <property type="project" value="TreeGrafter"/>
</dbReference>
<sequence length="1024" mass="112953">MNIAELAIKYKIVTAAFTILFAVAGIGAYQQLSRLEDPEFTIKEAVVYARYPGASPKEVEEEVTDPLETAIQQLGQIKNIRSRSEFGFSQINVEIKDNYDKDTLPQVWTELRNKVNDAQGQLPPNTTTLVYDDFGDVYGLYFAVTGPDFTDAELKDYVDFLKRELLLVQDVAKISLYGTQQEVVYIEISNAKLTQLGLPLSSIYNLLEKQNLLEPAGKVEVGNEYIRIAPTGGFPNVEAIGNLLISDASNQPSSSSADKTTPIIRLRDVANIYRGYEEPYNNKLYFDNKPAIGVGISTVSGGNVVTMGQAVEKRIEELEPFRPIGIEFGEISIQARSVNAAVQGFIVNLAEAVLIVVGVLLLTMGLRSGIIIGFILVLIVLATFVLMNLYGIALQRISLGALIIALGMLVDNAIVIVEGCIINQKKNLSILDSLKQIVGQTTFPLLGATVIAILAFSGIGLSDDSTGEFAGSLFWVILFSLFLSWIFAITTTPLICYYFLRIKPDKDNKDPYDNFFLNTYKRFLAFVLNNRLSATLILIATLTLSVWGMQFIPQSFFPDSTRPQFYLDYWLPQGTHIQTTEADLKQITDHVLTLPTVVNTSTFIGKGGLRFILTFSPEDANTAYGQVLVTVNEYDDIAKTIPLIKNYINQNYPEAQPIFNRFVLGPGGDAKIQARFSGPDPTILRQLSRQTQDIFYANNNATNIRDDWRQPVKVIHPQISEQRTIAAGLTQQEISQAIQTQFSGLEVGTYRDGNKLLPIISRRPPEEGSDAEQIQNTQVYSSAANATIPLQQLATAFTTDWEDPIIRRRDRRLTIIPQCDSAQGPASTLLSQVKPLVESIPLPPGYMLEWGGEFEDSADAQAQLFAPIPTIAAIMFLTLICIFNALRTPLIIFLTVPFAIVGVSIGLVSTQQPFNFMALIGFLSLSGMLIKNAIVLIDQINLERAQGLPPYQAVVQASVSRVRPVTLAAVTTILGMIPLLADVFFAAMAVTIMAGLAFATLLTLIVVPLLYTLFFRIKPSHTKQ</sequence>
<dbReference type="RefSeq" id="WP_145074552.1">
    <property type="nucleotide sequence ID" value="NZ_CP036425.1"/>
</dbReference>
<feature type="transmembrane region" description="Helical" evidence="1">
    <location>
        <begin position="443"/>
        <end position="461"/>
    </location>
</feature>
<dbReference type="SUPFAM" id="SSF82714">
    <property type="entry name" value="Multidrug efflux transporter AcrB TolC docking domain, DN and DC subdomains"/>
    <property type="match status" value="2"/>
</dbReference>
<feature type="transmembrane region" description="Helical" evidence="1">
    <location>
        <begin position="864"/>
        <end position="883"/>
    </location>
</feature>
<dbReference type="Gene3D" id="3.30.70.1430">
    <property type="entry name" value="Multidrug efflux transporter AcrB pore domain"/>
    <property type="match status" value="2"/>
</dbReference>
<name>A0A517YQZ6_9BACT</name>
<feature type="transmembrane region" description="Helical" evidence="1">
    <location>
        <begin position="890"/>
        <end position="908"/>
    </location>
</feature>
<evidence type="ECO:0000256" key="1">
    <source>
        <dbReference type="SAM" id="Phobius"/>
    </source>
</evidence>
<feature type="transmembrane region" description="Helical" evidence="1">
    <location>
        <begin position="532"/>
        <end position="552"/>
    </location>
</feature>
<dbReference type="PANTHER" id="PTHR32063">
    <property type="match status" value="1"/>
</dbReference>
<dbReference type="Gene3D" id="3.30.2090.10">
    <property type="entry name" value="Multidrug efflux transporter AcrB TolC docking domain, DN and DC subdomains"/>
    <property type="match status" value="2"/>
</dbReference>
<proteinExistence type="predicted"/>
<dbReference type="InterPro" id="IPR001036">
    <property type="entry name" value="Acrflvin-R"/>
</dbReference>
<dbReference type="EMBL" id="CP036425">
    <property type="protein sequence ID" value="QDU32645.1"/>
    <property type="molecule type" value="Genomic_DNA"/>
</dbReference>
<keyword evidence="1" id="KW-0812">Transmembrane</keyword>
<dbReference type="OrthoDB" id="9757876at2"/>
<dbReference type="AlphaFoldDB" id="A0A517YQZ6"/>
<dbReference type="SUPFAM" id="SSF82693">
    <property type="entry name" value="Multidrug efflux transporter AcrB pore domain, PN1, PN2, PC1 and PC2 subdomains"/>
    <property type="match status" value="2"/>
</dbReference>
<dbReference type="PANTHER" id="PTHR32063:SF18">
    <property type="entry name" value="CATION EFFLUX SYSTEM PROTEIN"/>
    <property type="match status" value="1"/>
</dbReference>
<feature type="transmembrane region" description="Helical" evidence="1">
    <location>
        <begin position="340"/>
        <end position="362"/>
    </location>
</feature>
<dbReference type="Gene3D" id="3.30.70.1440">
    <property type="entry name" value="Multidrug efflux transporter AcrB pore domain"/>
    <property type="match status" value="1"/>
</dbReference>
<dbReference type="InterPro" id="IPR027463">
    <property type="entry name" value="AcrB_DN_DC_subdom"/>
</dbReference>
<dbReference type="GO" id="GO:0042910">
    <property type="term" value="F:xenobiotic transmembrane transporter activity"/>
    <property type="evidence" value="ECO:0007669"/>
    <property type="project" value="TreeGrafter"/>
</dbReference>
<accession>A0A517YQZ6</accession>